<name>A0A8J2VCE2_9BACL</name>
<keyword evidence="2" id="KW-1185">Reference proteome</keyword>
<comment type="caution">
    <text evidence="1">The sequence shown here is derived from an EMBL/GenBank/DDBJ whole genome shotgun (WGS) entry which is preliminary data.</text>
</comment>
<dbReference type="RefSeq" id="WP_188646212.1">
    <property type="nucleotide sequence ID" value="NZ_BMHQ01000001.1"/>
</dbReference>
<reference evidence="1" key="2">
    <citation type="submission" date="2020-09" db="EMBL/GenBank/DDBJ databases">
        <authorList>
            <person name="Sun Q."/>
            <person name="Zhou Y."/>
        </authorList>
    </citation>
    <scope>NUCLEOTIDE SEQUENCE</scope>
    <source>
        <strain evidence="1">CGMCC 1.15179</strain>
    </source>
</reference>
<gene>
    <name evidence="1" type="ORF">GCM10011571_03720</name>
</gene>
<evidence type="ECO:0008006" key="3">
    <source>
        <dbReference type="Google" id="ProtNLM"/>
    </source>
</evidence>
<dbReference type="NCBIfam" id="TIGR04129">
    <property type="entry name" value="CxxH_BA5709"/>
    <property type="match status" value="1"/>
</dbReference>
<dbReference type="InterPro" id="IPR025626">
    <property type="entry name" value="YyzF"/>
</dbReference>
<proteinExistence type="predicted"/>
<organism evidence="1 2">
    <name type="scientific">Marinithermofilum abyssi</name>
    <dbReference type="NCBI Taxonomy" id="1571185"/>
    <lineage>
        <taxon>Bacteria</taxon>
        <taxon>Bacillati</taxon>
        <taxon>Bacillota</taxon>
        <taxon>Bacilli</taxon>
        <taxon>Bacillales</taxon>
        <taxon>Thermoactinomycetaceae</taxon>
        <taxon>Marinithermofilum</taxon>
    </lineage>
</organism>
<dbReference type="AlphaFoldDB" id="A0A8J2VCE2"/>
<reference evidence="1" key="1">
    <citation type="journal article" date="2014" name="Int. J. Syst. Evol. Microbiol.">
        <title>Complete genome sequence of Corynebacterium casei LMG S-19264T (=DSM 44701T), isolated from a smear-ripened cheese.</title>
        <authorList>
            <consortium name="US DOE Joint Genome Institute (JGI-PGF)"/>
            <person name="Walter F."/>
            <person name="Albersmeier A."/>
            <person name="Kalinowski J."/>
            <person name="Ruckert C."/>
        </authorList>
    </citation>
    <scope>NUCLEOTIDE SEQUENCE</scope>
    <source>
        <strain evidence="1">CGMCC 1.15179</strain>
    </source>
</reference>
<dbReference type="Proteomes" id="UP000625210">
    <property type="component" value="Unassembled WGS sequence"/>
</dbReference>
<dbReference type="Pfam" id="PF14116">
    <property type="entry name" value="YyzF"/>
    <property type="match status" value="1"/>
</dbReference>
<evidence type="ECO:0000313" key="1">
    <source>
        <dbReference type="EMBL" id="GGE05849.1"/>
    </source>
</evidence>
<protein>
    <recommendedName>
        <fullName evidence="3">CxxH/CxxC protein, BA_5709 family</fullName>
    </recommendedName>
</protein>
<accession>A0A8J2VCE2</accession>
<evidence type="ECO:0000313" key="2">
    <source>
        <dbReference type="Proteomes" id="UP000625210"/>
    </source>
</evidence>
<sequence length="62" mass="7268">MGSQQWYACEEHVDILIDEVVDREELAPSLYPYEKSDTARDRCNWCGKRPAYVLRVETESES</sequence>
<dbReference type="EMBL" id="BMHQ01000001">
    <property type="protein sequence ID" value="GGE05849.1"/>
    <property type="molecule type" value="Genomic_DNA"/>
</dbReference>